<dbReference type="Gene3D" id="3.40.1190.20">
    <property type="match status" value="1"/>
</dbReference>
<reference evidence="9 10" key="1">
    <citation type="submission" date="2018-06" db="EMBL/GenBank/DDBJ databases">
        <title>Whole genome sequencing of a novel hydrocarbon degrading bacterial strain, PW21 isolated from oil contaminated produced water sample.</title>
        <authorList>
            <person name="Nagkirti P."/>
            <person name="Shaikh A."/>
            <person name="Gowdaman V."/>
            <person name="Engineer A.E."/>
            <person name="Dagar S."/>
            <person name="Dhakephalkar P.K."/>
        </authorList>
    </citation>
    <scope>NUCLEOTIDE SEQUENCE [LARGE SCALE GENOMIC DNA]</scope>
    <source>
        <strain evidence="9 10">PW21</strain>
    </source>
</reference>
<dbReference type="InterPro" id="IPR011611">
    <property type="entry name" value="PfkB_dom"/>
</dbReference>
<evidence type="ECO:0000256" key="1">
    <source>
        <dbReference type="ARBA" id="ARBA00010688"/>
    </source>
</evidence>
<gene>
    <name evidence="9" type="ORF">DNL40_00515</name>
</gene>
<dbReference type="PROSITE" id="PS00583">
    <property type="entry name" value="PFKB_KINASES_1"/>
    <property type="match status" value="1"/>
</dbReference>
<accession>A0A2W5WUU3</accession>
<proteinExistence type="inferred from homology"/>
<feature type="domain" description="Carbohydrate kinase PfkB" evidence="8">
    <location>
        <begin position="11"/>
        <end position="290"/>
    </location>
</feature>
<keyword evidence="4 9" id="KW-0418">Kinase</keyword>
<protein>
    <submittedName>
        <fullName evidence="9">1-phosphofructokinase</fullName>
    </submittedName>
</protein>
<dbReference type="EMBL" id="QKWH01000001">
    <property type="protein sequence ID" value="PZR54920.1"/>
    <property type="molecule type" value="Genomic_DNA"/>
</dbReference>
<dbReference type="SUPFAM" id="SSF53613">
    <property type="entry name" value="Ribokinase-like"/>
    <property type="match status" value="1"/>
</dbReference>
<comment type="similarity">
    <text evidence="1">Belongs to the carbohydrate kinase PfkB family.</text>
</comment>
<name>A0A2W5WUU3_9MICO</name>
<feature type="region of interest" description="Disordered" evidence="7">
    <location>
        <begin position="318"/>
        <end position="339"/>
    </location>
</feature>
<keyword evidence="5" id="KW-0067">ATP-binding</keyword>
<dbReference type="InterPro" id="IPR017583">
    <property type="entry name" value="Tagatose/fructose_Pkinase"/>
</dbReference>
<dbReference type="GO" id="GO:0005829">
    <property type="term" value="C:cytosol"/>
    <property type="evidence" value="ECO:0007669"/>
    <property type="project" value="TreeGrafter"/>
</dbReference>
<keyword evidence="10" id="KW-1185">Reference proteome</keyword>
<evidence type="ECO:0000256" key="2">
    <source>
        <dbReference type="ARBA" id="ARBA00022679"/>
    </source>
</evidence>
<dbReference type="PIRSF" id="PIRSF000535">
    <property type="entry name" value="1PFK/6PFK/LacC"/>
    <property type="match status" value="1"/>
</dbReference>
<dbReference type="RefSeq" id="WP_111249285.1">
    <property type="nucleotide sequence ID" value="NZ_QKWH01000001.1"/>
</dbReference>
<dbReference type="GO" id="GO:0008443">
    <property type="term" value="F:phosphofructokinase activity"/>
    <property type="evidence" value="ECO:0007669"/>
    <property type="project" value="TreeGrafter"/>
</dbReference>
<keyword evidence="3" id="KW-0547">Nucleotide-binding</keyword>
<keyword evidence="2 6" id="KW-0808">Transferase</keyword>
<dbReference type="Pfam" id="PF00294">
    <property type="entry name" value="PfkB"/>
    <property type="match status" value="1"/>
</dbReference>
<dbReference type="InterPro" id="IPR002173">
    <property type="entry name" value="Carboh/pur_kinase_PfkB_CS"/>
</dbReference>
<dbReference type="PANTHER" id="PTHR46566:SF5">
    <property type="entry name" value="1-PHOSPHOFRUCTOKINASE"/>
    <property type="match status" value="1"/>
</dbReference>
<dbReference type="GO" id="GO:0005524">
    <property type="term" value="F:ATP binding"/>
    <property type="evidence" value="ECO:0007669"/>
    <property type="project" value="UniProtKB-KW"/>
</dbReference>
<evidence type="ECO:0000313" key="10">
    <source>
        <dbReference type="Proteomes" id="UP000248783"/>
    </source>
</evidence>
<evidence type="ECO:0000259" key="8">
    <source>
        <dbReference type="Pfam" id="PF00294"/>
    </source>
</evidence>
<dbReference type="CDD" id="cd01164">
    <property type="entry name" value="FruK_PfkB_like"/>
    <property type="match status" value="1"/>
</dbReference>
<organism evidence="9 10">
    <name type="scientific">Xylanimonas oleitrophica</name>
    <dbReference type="NCBI Taxonomy" id="2607479"/>
    <lineage>
        <taxon>Bacteria</taxon>
        <taxon>Bacillati</taxon>
        <taxon>Actinomycetota</taxon>
        <taxon>Actinomycetes</taxon>
        <taxon>Micrococcales</taxon>
        <taxon>Promicromonosporaceae</taxon>
        <taxon>Xylanimonas</taxon>
    </lineage>
</organism>
<feature type="compositionally biased region" description="Polar residues" evidence="7">
    <location>
        <begin position="329"/>
        <end position="339"/>
    </location>
</feature>
<sequence>MIVTVTPNPSLDRTFDVGALHVGEVNRALDTHVHPGGKGINVSRALARHGVATRAVLPTGGADGVELAHLLGGLGIASRAVPVREATRSNVAVVDAAGTTTKVNAAGPALDPAEAAALVAAVEAELEAGAAWLVLAGSLPRAGGDDLYLRLIDAAGARGVPAAVDASGAALHAVADHGGAALLKPNLEELEDLLGAAPRTVGEIVDGARAVLARGHGQALVSLGADGALLVTPDACWWAGGPPLVPRSTVGAGDCTLAGFLAAHGDVLERLRTAVAWGRAAVALPGSAAPGPEDVDLTAVRAVAEPPAHLHPAELLELADQAPAGTVSRPGTTPTHPRP</sequence>
<dbReference type="Proteomes" id="UP000248783">
    <property type="component" value="Unassembled WGS sequence"/>
</dbReference>
<evidence type="ECO:0000256" key="6">
    <source>
        <dbReference type="PIRNR" id="PIRNR000535"/>
    </source>
</evidence>
<evidence type="ECO:0000256" key="3">
    <source>
        <dbReference type="ARBA" id="ARBA00022741"/>
    </source>
</evidence>
<dbReference type="NCBIfam" id="TIGR03168">
    <property type="entry name" value="1-PFK"/>
    <property type="match status" value="1"/>
</dbReference>
<evidence type="ECO:0000313" key="9">
    <source>
        <dbReference type="EMBL" id="PZR54920.1"/>
    </source>
</evidence>
<evidence type="ECO:0000256" key="4">
    <source>
        <dbReference type="ARBA" id="ARBA00022777"/>
    </source>
</evidence>
<dbReference type="PANTHER" id="PTHR46566">
    <property type="entry name" value="1-PHOSPHOFRUCTOKINASE-RELATED"/>
    <property type="match status" value="1"/>
</dbReference>
<evidence type="ECO:0000256" key="5">
    <source>
        <dbReference type="ARBA" id="ARBA00022840"/>
    </source>
</evidence>
<comment type="caution">
    <text evidence="9">The sequence shown here is derived from an EMBL/GenBank/DDBJ whole genome shotgun (WGS) entry which is preliminary data.</text>
</comment>
<dbReference type="AlphaFoldDB" id="A0A2W5WUU3"/>
<dbReference type="InterPro" id="IPR029056">
    <property type="entry name" value="Ribokinase-like"/>
</dbReference>
<evidence type="ECO:0000256" key="7">
    <source>
        <dbReference type="SAM" id="MobiDB-lite"/>
    </source>
</evidence>